<feature type="transmembrane region" description="Helical" evidence="6">
    <location>
        <begin position="145"/>
        <end position="174"/>
    </location>
</feature>
<comment type="caution">
    <text evidence="8">The sequence shown here is derived from an EMBL/GenBank/DDBJ whole genome shotgun (WGS) entry which is preliminary data.</text>
</comment>
<feature type="transmembrane region" description="Helical" evidence="6">
    <location>
        <begin position="18"/>
        <end position="36"/>
    </location>
</feature>
<protein>
    <submittedName>
        <fullName evidence="8">ABC transporter permease</fullName>
    </submittedName>
</protein>
<dbReference type="InterPro" id="IPR027022">
    <property type="entry name" value="ABC_permease_BceB-typ"/>
</dbReference>
<dbReference type="Proteomes" id="UP000663970">
    <property type="component" value="Unassembled WGS sequence"/>
</dbReference>
<feature type="transmembrane region" description="Helical" evidence="6">
    <location>
        <begin position="198"/>
        <end position="217"/>
    </location>
</feature>
<evidence type="ECO:0000313" key="9">
    <source>
        <dbReference type="Proteomes" id="UP000663970"/>
    </source>
</evidence>
<name>A0ABS3DYD0_9BACI</name>
<reference evidence="8 9" key="1">
    <citation type="submission" date="2020-12" db="EMBL/GenBank/DDBJ databases">
        <title>Oil enriched cultivation method for isolating marine PHA-producing bacteria.</title>
        <authorList>
            <person name="Zheng W."/>
            <person name="Yu S."/>
            <person name="Huang Y."/>
        </authorList>
    </citation>
    <scope>NUCLEOTIDE SEQUENCE [LARGE SCALE GENOMIC DNA]</scope>
    <source>
        <strain evidence="8 9">SY-2-6</strain>
    </source>
</reference>
<evidence type="ECO:0000256" key="1">
    <source>
        <dbReference type="ARBA" id="ARBA00004651"/>
    </source>
</evidence>
<dbReference type="InterPro" id="IPR052536">
    <property type="entry name" value="ABC-4_Integral_Memb_Prot"/>
</dbReference>
<accession>A0ABS3DYD0</accession>
<evidence type="ECO:0000259" key="7">
    <source>
        <dbReference type="Pfam" id="PF02687"/>
    </source>
</evidence>
<feature type="transmembrane region" description="Helical" evidence="6">
    <location>
        <begin position="521"/>
        <end position="543"/>
    </location>
</feature>
<gene>
    <name evidence="8" type="ORF">JF544_13760</name>
</gene>
<comment type="subcellular location">
    <subcellularLocation>
        <location evidence="1 6">Cell membrane</location>
        <topology evidence="1 6">Multi-pass membrane protein</topology>
    </subcellularLocation>
</comment>
<dbReference type="InterPro" id="IPR003838">
    <property type="entry name" value="ABC3_permease_C"/>
</dbReference>
<feature type="domain" description="ABC3 transporter permease C-terminal" evidence="7">
    <location>
        <begin position="57"/>
        <end position="178"/>
    </location>
</feature>
<keyword evidence="6" id="KW-0813">Transport</keyword>
<dbReference type="PIRSF" id="PIRSF018968">
    <property type="entry name" value="ABC_permease_BceB"/>
    <property type="match status" value="1"/>
</dbReference>
<keyword evidence="9" id="KW-1185">Reference proteome</keyword>
<feature type="transmembrane region" description="Helical" evidence="6">
    <location>
        <begin position="289"/>
        <end position="313"/>
    </location>
</feature>
<feature type="transmembrane region" description="Helical" evidence="6">
    <location>
        <begin position="56"/>
        <end position="78"/>
    </location>
</feature>
<evidence type="ECO:0000256" key="4">
    <source>
        <dbReference type="ARBA" id="ARBA00022989"/>
    </source>
</evidence>
<evidence type="ECO:0000256" key="5">
    <source>
        <dbReference type="ARBA" id="ARBA00023136"/>
    </source>
</evidence>
<feature type="transmembrane region" description="Helical" evidence="6">
    <location>
        <begin position="229"/>
        <end position="251"/>
    </location>
</feature>
<evidence type="ECO:0000256" key="6">
    <source>
        <dbReference type="PIRNR" id="PIRNR018968"/>
    </source>
</evidence>
<keyword evidence="4 6" id="KW-1133">Transmembrane helix</keyword>
<dbReference type="EMBL" id="JAEKJY010000004">
    <property type="protein sequence ID" value="MBN8236328.1"/>
    <property type="molecule type" value="Genomic_DNA"/>
</dbReference>
<evidence type="ECO:0000313" key="8">
    <source>
        <dbReference type="EMBL" id="MBN8236328.1"/>
    </source>
</evidence>
<comment type="similarity">
    <text evidence="6">Belongs to the ABC-4 integral membrane protein family.</text>
</comment>
<sequence>MSINQLILRNLKKNLKNYYLYVFALVFSVALYFSFVTLQYDPAMSQDGSVKGSAGLMVASVLLIGIVAVFLLYANALFVKRRSQEIGLFQLIGMTKNRIFRLLTIENLIIYFGSMAVGIFIGFAVSKLILMGFFKIVNVDEVADLHFSMAALAQTLIVFAGIFLLIMATMYIFMRKQSILSLFRVTSSTQGKVKKLSIWEHIMGILGIVMIASGYYVSTQLFEGDITTINGLFIAMTFILASTIIGTYFFYKGSVRFVSNLLRKRKAGYMNINEVLSLSSMMFRMKSNALLLTVITTVSALAIGLLALSYISLYSAESLAENRSPDDFSITNEEKALAFSETLEDEGFDHSYRQVEVLQARFNVEDILDVDLEDMNFNVENTTIPVISETAVPELDLEAENMMMTGYNDIMQSYISLKDNGEVEWLSENDSVKLSYQGLREDYVISSHYTVGGLPIGVVSEEQFMDMKEQLEPSIYTGINLEDDSRNEAAFQLFEEAGLADGTEHRSQWYVETSQKQNMGAVMFIVAFLGLTFLITSGCILYFKQMDEGEDEKDSYTILRKLGFTRGDLLRGIQGKQLFNFGVPLLIGLLHSYFAVKSGWFFFGNEIWTPMLMVMGVYTALYSIFGLLSVLYYKKVIKEAL</sequence>
<evidence type="ECO:0000256" key="2">
    <source>
        <dbReference type="ARBA" id="ARBA00022475"/>
    </source>
</evidence>
<keyword evidence="5 6" id="KW-0472">Membrane</keyword>
<feature type="transmembrane region" description="Helical" evidence="6">
    <location>
        <begin position="608"/>
        <end position="633"/>
    </location>
</feature>
<dbReference type="Pfam" id="PF02687">
    <property type="entry name" value="FtsX"/>
    <property type="match status" value="1"/>
</dbReference>
<dbReference type="RefSeq" id="WP_206934659.1">
    <property type="nucleotide sequence ID" value="NZ_JAEKJY010000004.1"/>
</dbReference>
<proteinExistence type="inferred from homology"/>
<evidence type="ECO:0000256" key="3">
    <source>
        <dbReference type="ARBA" id="ARBA00022692"/>
    </source>
</evidence>
<dbReference type="PANTHER" id="PTHR46795">
    <property type="entry name" value="ABC TRANSPORTER PERMEASE-RELATED-RELATED"/>
    <property type="match status" value="1"/>
</dbReference>
<feature type="transmembrane region" description="Helical" evidence="6">
    <location>
        <begin position="578"/>
        <end position="596"/>
    </location>
</feature>
<organism evidence="8 9">
    <name type="scientific">Halobacillus kuroshimensis</name>
    <dbReference type="NCBI Taxonomy" id="302481"/>
    <lineage>
        <taxon>Bacteria</taxon>
        <taxon>Bacillati</taxon>
        <taxon>Bacillota</taxon>
        <taxon>Bacilli</taxon>
        <taxon>Bacillales</taxon>
        <taxon>Bacillaceae</taxon>
        <taxon>Halobacillus</taxon>
    </lineage>
</organism>
<feature type="transmembrane region" description="Helical" evidence="6">
    <location>
        <begin position="99"/>
        <end position="125"/>
    </location>
</feature>
<dbReference type="PANTHER" id="PTHR46795:SF3">
    <property type="entry name" value="ABC TRANSPORTER PERMEASE"/>
    <property type="match status" value="1"/>
</dbReference>
<keyword evidence="2 6" id="KW-1003">Cell membrane</keyword>
<keyword evidence="3 6" id="KW-0812">Transmembrane</keyword>